<keyword evidence="5" id="KW-0539">Nucleus</keyword>
<dbReference type="GO" id="GO:0000977">
    <property type="term" value="F:RNA polymerase II transcription regulatory region sequence-specific DNA binding"/>
    <property type="evidence" value="ECO:0007669"/>
    <property type="project" value="TreeGrafter"/>
</dbReference>
<evidence type="ECO:0000259" key="7">
    <source>
        <dbReference type="PROSITE" id="PS50217"/>
    </source>
</evidence>
<evidence type="ECO:0000256" key="1">
    <source>
        <dbReference type="ARBA" id="ARBA00004123"/>
    </source>
</evidence>
<keyword evidence="2" id="KW-0805">Transcription regulation</keyword>
<dbReference type="SMART" id="SM00338">
    <property type="entry name" value="BRLZ"/>
    <property type="match status" value="1"/>
</dbReference>
<dbReference type="GO" id="GO:0001228">
    <property type="term" value="F:DNA-binding transcription activator activity, RNA polymerase II-specific"/>
    <property type="evidence" value="ECO:0007669"/>
    <property type="project" value="TreeGrafter"/>
</dbReference>
<dbReference type="PANTHER" id="PTHR13044">
    <property type="entry name" value="ACTIVATING TRANSCRIPTION FACTOR ATF 4/5"/>
    <property type="match status" value="1"/>
</dbReference>
<dbReference type="PROSITE" id="PS50217">
    <property type="entry name" value="BZIP"/>
    <property type="match status" value="1"/>
</dbReference>
<evidence type="ECO:0000256" key="2">
    <source>
        <dbReference type="ARBA" id="ARBA00023015"/>
    </source>
</evidence>
<evidence type="ECO:0000256" key="4">
    <source>
        <dbReference type="ARBA" id="ARBA00023163"/>
    </source>
</evidence>
<dbReference type="Gene3D" id="3.30.160.60">
    <property type="entry name" value="Classic Zinc Finger"/>
    <property type="match status" value="1"/>
</dbReference>
<accession>A0A1Y2H395</accession>
<feature type="coiled-coil region" evidence="6">
    <location>
        <begin position="264"/>
        <end position="298"/>
    </location>
</feature>
<sequence>MAISFDFTMFDMTDPKLTKSADALESALAQFGKVALPAVNNDTNDVFATPASTATVTNNGCGFDEWLANDFQLGVLSGDDVSLTSSPFSALDDSPDLGFDSFGTVMGPSLFDMALGVNNDLVTPVSTPAPSIVAPVLSTAPAQVKVPSVTAPSSLLTSAALQQAAAALNIPWSRDLELAVIAQANAATVLNTSSSAAPLNTTPAVVPKSEPVEQSITSVPVPVSAVKFVPASAASKKRALSPPEENEEIIAKRAKNTDAARRSRLKKLVRLETLEAKVAELEATNNRLTMKVAILETEKNGHLSKEADQSARIAQLEAKLAEAHSLLTSRASA</sequence>
<gene>
    <name evidence="8" type="ORF">BCR41DRAFT_366684</name>
</gene>
<dbReference type="Proteomes" id="UP000193648">
    <property type="component" value="Unassembled WGS sequence"/>
</dbReference>
<keyword evidence="3" id="KW-0238">DNA-binding</keyword>
<organism evidence="8 9">
    <name type="scientific">Lobosporangium transversale</name>
    <dbReference type="NCBI Taxonomy" id="64571"/>
    <lineage>
        <taxon>Eukaryota</taxon>
        <taxon>Fungi</taxon>
        <taxon>Fungi incertae sedis</taxon>
        <taxon>Mucoromycota</taxon>
        <taxon>Mortierellomycotina</taxon>
        <taxon>Mortierellomycetes</taxon>
        <taxon>Mortierellales</taxon>
        <taxon>Mortierellaceae</taxon>
        <taxon>Lobosporangium</taxon>
    </lineage>
</organism>
<evidence type="ECO:0000313" key="8">
    <source>
        <dbReference type="EMBL" id="ORZ29017.1"/>
    </source>
</evidence>
<dbReference type="InParanoid" id="A0A1Y2H395"/>
<dbReference type="RefSeq" id="XP_021886690.1">
    <property type="nucleotide sequence ID" value="XM_022026237.1"/>
</dbReference>
<evidence type="ECO:0000256" key="5">
    <source>
        <dbReference type="ARBA" id="ARBA00023242"/>
    </source>
</evidence>
<comment type="subcellular location">
    <subcellularLocation>
        <location evidence="1">Nucleus</location>
    </subcellularLocation>
</comment>
<dbReference type="GeneID" id="33568080"/>
<dbReference type="CDD" id="cd12193">
    <property type="entry name" value="bZIP_GCN4"/>
    <property type="match status" value="1"/>
</dbReference>
<keyword evidence="4" id="KW-0804">Transcription</keyword>
<dbReference type="STRING" id="64571.A0A1Y2H395"/>
<dbReference type="EMBL" id="MCFF01000001">
    <property type="protein sequence ID" value="ORZ29017.1"/>
    <property type="molecule type" value="Genomic_DNA"/>
</dbReference>
<reference evidence="8 9" key="1">
    <citation type="submission" date="2016-07" db="EMBL/GenBank/DDBJ databases">
        <title>Pervasive Adenine N6-methylation of Active Genes in Fungi.</title>
        <authorList>
            <consortium name="DOE Joint Genome Institute"/>
            <person name="Mondo S.J."/>
            <person name="Dannebaum R.O."/>
            <person name="Kuo R.C."/>
            <person name="Labutti K."/>
            <person name="Haridas S."/>
            <person name="Kuo A."/>
            <person name="Salamov A."/>
            <person name="Ahrendt S.R."/>
            <person name="Lipzen A."/>
            <person name="Sullivan W."/>
            <person name="Andreopoulos W.B."/>
            <person name="Clum A."/>
            <person name="Lindquist E."/>
            <person name="Daum C."/>
            <person name="Ramamoorthy G.K."/>
            <person name="Gryganskyi A."/>
            <person name="Culley D."/>
            <person name="Magnuson J.K."/>
            <person name="James T.Y."/>
            <person name="O'Malley M.A."/>
            <person name="Stajich J.E."/>
            <person name="Spatafora J.W."/>
            <person name="Visel A."/>
            <person name="Grigoriev I.V."/>
        </authorList>
    </citation>
    <scope>NUCLEOTIDE SEQUENCE [LARGE SCALE GENOMIC DNA]</scope>
    <source>
        <strain evidence="8 9">NRRL 3116</strain>
    </source>
</reference>
<keyword evidence="6" id="KW-0175">Coiled coil</keyword>
<dbReference type="InterPro" id="IPR004827">
    <property type="entry name" value="bZIP"/>
</dbReference>
<dbReference type="InterPro" id="IPR046347">
    <property type="entry name" value="bZIP_sf"/>
</dbReference>
<dbReference type="AlphaFoldDB" id="A0A1Y2H395"/>
<dbReference type="OrthoDB" id="2257100at2759"/>
<evidence type="ECO:0000256" key="6">
    <source>
        <dbReference type="SAM" id="Coils"/>
    </source>
</evidence>
<dbReference type="PANTHER" id="PTHR13044:SF14">
    <property type="entry name" value="CRYPTOCEPHAL, ISOFORM A"/>
    <property type="match status" value="1"/>
</dbReference>
<evidence type="ECO:0000256" key="3">
    <source>
        <dbReference type="ARBA" id="ARBA00023125"/>
    </source>
</evidence>
<proteinExistence type="predicted"/>
<dbReference type="GO" id="GO:0005634">
    <property type="term" value="C:nucleus"/>
    <property type="evidence" value="ECO:0007669"/>
    <property type="project" value="UniProtKB-SubCell"/>
</dbReference>
<evidence type="ECO:0000313" key="9">
    <source>
        <dbReference type="Proteomes" id="UP000193648"/>
    </source>
</evidence>
<name>A0A1Y2H395_9FUNG</name>
<comment type="caution">
    <text evidence="8">The sequence shown here is derived from an EMBL/GenBank/DDBJ whole genome shotgun (WGS) entry which is preliminary data.</text>
</comment>
<keyword evidence="9" id="KW-1185">Reference proteome</keyword>
<dbReference type="Pfam" id="PF07716">
    <property type="entry name" value="bZIP_2"/>
    <property type="match status" value="1"/>
</dbReference>
<dbReference type="SUPFAM" id="SSF57959">
    <property type="entry name" value="Leucine zipper domain"/>
    <property type="match status" value="1"/>
</dbReference>
<protein>
    <recommendedName>
        <fullName evidence="7">BZIP domain-containing protein</fullName>
    </recommendedName>
</protein>
<feature type="domain" description="BZIP" evidence="7">
    <location>
        <begin position="246"/>
        <end position="298"/>
    </location>
</feature>
<dbReference type="PROSITE" id="PS00036">
    <property type="entry name" value="BZIP_BASIC"/>
    <property type="match status" value="1"/>
</dbReference>